<comment type="cofactor">
    <cofactor evidence="1">
        <name>pantetheine 4'-phosphate</name>
        <dbReference type="ChEBI" id="CHEBI:47942"/>
    </cofactor>
</comment>
<name>A0A1C6VX84_9ACTN</name>
<dbReference type="FunFam" id="3.40.50.980:FF:000001">
    <property type="entry name" value="Non-ribosomal peptide synthetase"/>
    <property type="match status" value="2"/>
</dbReference>
<dbReference type="Gene3D" id="3.30.559.30">
    <property type="entry name" value="Nonribosomal peptide synthetase, condensation domain"/>
    <property type="match status" value="1"/>
</dbReference>
<dbReference type="FunFam" id="2.30.38.10:FF:000001">
    <property type="entry name" value="Non-ribosomal peptide synthetase PvdI"/>
    <property type="match status" value="1"/>
</dbReference>
<dbReference type="InterPro" id="IPR020806">
    <property type="entry name" value="PKS_PP-bd"/>
</dbReference>
<dbReference type="OrthoDB" id="5476914at2"/>
<dbReference type="CDD" id="cd19531">
    <property type="entry name" value="LCL_NRPS-like"/>
    <property type="match status" value="1"/>
</dbReference>
<dbReference type="GO" id="GO:0043041">
    <property type="term" value="P:amino acid activation for nonribosomal peptide biosynthetic process"/>
    <property type="evidence" value="ECO:0007669"/>
    <property type="project" value="TreeGrafter"/>
</dbReference>
<dbReference type="GO" id="GO:0047527">
    <property type="term" value="F:2,3-dihydroxybenzoate-serine ligase activity"/>
    <property type="evidence" value="ECO:0007669"/>
    <property type="project" value="TreeGrafter"/>
</dbReference>
<keyword evidence="3" id="KW-0597">Phosphoprotein</keyword>
<gene>
    <name evidence="5" type="ORF">GA0070608_4426</name>
</gene>
<dbReference type="Gene3D" id="3.30.300.30">
    <property type="match status" value="2"/>
</dbReference>
<organism evidence="5 6">
    <name type="scientific">Micromonospora peucetia</name>
    <dbReference type="NCBI Taxonomy" id="47871"/>
    <lineage>
        <taxon>Bacteria</taxon>
        <taxon>Bacillati</taxon>
        <taxon>Actinomycetota</taxon>
        <taxon>Actinomycetes</taxon>
        <taxon>Micromonosporales</taxon>
        <taxon>Micromonosporaceae</taxon>
        <taxon>Micromonospora</taxon>
    </lineage>
</organism>
<dbReference type="FunFam" id="1.10.1200.10:FF:000005">
    <property type="entry name" value="Nonribosomal peptide synthetase 1"/>
    <property type="match status" value="1"/>
</dbReference>
<dbReference type="InterPro" id="IPR009081">
    <property type="entry name" value="PP-bd_ACP"/>
</dbReference>
<sequence length="1670" mass="179245">MSTPLSTLPAAGAGAVDPIVLPGLIARQAAATPDATAVLAGDVRVGYAELDRRANQLAQHLVGLGVGPESTVGVYLRRGVDLVVALLGVWRAGGAYLPLDPAHPVDRRRWIVADTGVDVVLTQADLLDDSLAGPSHVVCLDADRSRIAAGPDTAPPVRIDPDNAAYVIYTSGSTGRPKGVVVTHRAIGNRVAWTVRQHGLSAADRVLQKTAVSFDAAGWEFFAPLICGATVALAPDGAERDPAALVAAVIWSGATVLQGVPSVLQLVTEEPDWPRCTSLRLVFSAGEPLHAELCQRLAAVPGVRVWNTYGPTECAIDVTAQPVDLDQRTGAVPIGRPLENLRLQVLDANRRPVPIGVVGDLYVGGAGLGRGYVNRPDLTAERFVPDEYGPAGARLYRTGDQVRWRSDRSLEFVGRADDQLKINGVRIEPGEVEAALAAHPDVRRAVVVSFAEPAGRPRLAAYVSSRRPLTTVMLRSFLTDRLPDALVPAVFVPVAEFPLTTGGKVDRAALPPVETVDGSAYLAPRTDAERLVARLWQELLDVDRVGAHDDLFQLGGSSLVTIRLASRLAAESGVRIELRELLTASTVEAQAALLTGGAPATSPVVPTPRTGALPLSPAQRRLWLLDQLHPNSPEWVVPLYLRLPGSLTPDTVRSALTALEARHEALRTRYLTRDGEPQQRIAPPGPVDLTVRDAAEVPLVDLVDEQLGQGFDLRTGPLWRATLVTSAGADHLLLVALHHIASDATTAAVLERDLRELCAARAAGREPDLPELTVHYADYAAWQHRHLTDDRVERELGFWREQLAGVPELALPLDRPRPAERDPRGAHVEFEVPAELAEQLTALGRRCSATPFMTMLAGFATLLARYSGQWDVAVGAPTSGRRPLETEQIAGVFLNPVVVRCTLDPSAPFEDALRAVRSRTLTALAHQDLPFERVVNDLVDVRDLSRTPLYQVMLNAQEGGITGQSTDDGTLLDALRRAARIAKTDLTMHVWPRPDGTLAGSLEYATALFDERTVRRMADHFVRLLAAAVAEPRTPLDDLDLLAPAERHQLLHEVHGPTVPRPAATVCDLFEAQRHRTPDAVALRHGDLTTSYAALDNRANQFAQHLRRSGVSRGAVVAVLLDRGVDLVAAILGIWKAGAAVLPLDPSYPAERIGHMLATAGVELGVTQATHAPRFTVPTLHVDTHRLMICAGPGSRPDRDTDPLETAYVLFTSGSTGRPKGVALPHRAVSNFLACAVETEALGDRGARAGQGDGAPLFTTIAFDLSIPNLFSPLVSGQAVTLLPAALDVAELGGLLAKAGPFDRFIMTPPHLELLTEQLDDEQAGQLSGLIWTAGAALHRDLANRWLDRLGPGGLTNSYGPTETTVIMTAHPVDTPQTTDIVPIGRAMANTTVRVLDDTQRLLPVGVVGELYIGGDCLATGYAGRPDLTAEKFVPDPYGPPGSRLYRSGDLVRMRPDGVMDFVGRADDQVKIRGYRIELGEIRAVVEEHPGVDRCVVIVHEDRLVAFHRGEAPDLAAHCARLLPDYMTPSLLVPVSEIPLNTNGKVDRAALLDLLSRAVSTGVAGTEDALVAPRTVVEERLCAIWSDLLGVPVGVRHNFFAMGGHSVLAGRLAAGIQEEFDLDVSLRLVFEHPTVEAMAGAVEDLIRAEVDALSDAELTDDLRQTKEHQA</sequence>
<dbReference type="Gene3D" id="1.10.1200.10">
    <property type="entry name" value="ACP-like"/>
    <property type="match status" value="2"/>
</dbReference>
<dbReference type="InterPro" id="IPR006162">
    <property type="entry name" value="Ppantetheine_attach_site"/>
</dbReference>
<dbReference type="GO" id="GO:0031177">
    <property type="term" value="F:phosphopantetheine binding"/>
    <property type="evidence" value="ECO:0007669"/>
    <property type="project" value="InterPro"/>
</dbReference>
<dbReference type="Pfam" id="PF00668">
    <property type="entry name" value="Condensation"/>
    <property type="match status" value="1"/>
</dbReference>
<dbReference type="EMBL" id="FMIC01000002">
    <property type="protein sequence ID" value="SCL70734.1"/>
    <property type="molecule type" value="Genomic_DNA"/>
</dbReference>
<dbReference type="InterPro" id="IPR025110">
    <property type="entry name" value="AMP-bd_C"/>
</dbReference>
<feature type="domain" description="Carrier" evidence="4">
    <location>
        <begin position="1572"/>
        <end position="1646"/>
    </location>
</feature>
<dbReference type="GO" id="GO:0008610">
    <property type="term" value="P:lipid biosynthetic process"/>
    <property type="evidence" value="ECO:0007669"/>
    <property type="project" value="UniProtKB-ARBA"/>
</dbReference>
<dbReference type="InterPro" id="IPR036736">
    <property type="entry name" value="ACP-like_sf"/>
</dbReference>
<dbReference type="Gene3D" id="2.30.38.10">
    <property type="entry name" value="Luciferase, Domain 3"/>
    <property type="match status" value="2"/>
</dbReference>
<dbReference type="InterPro" id="IPR001242">
    <property type="entry name" value="Condensation_dom"/>
</dbReference>
<protein>
    <submittedName>
        <fullName evidence="5">Amino acid adenylation domain-containing protein</fullName>
    </submittedName>
</protein>
<keyword evidence="2" id="KW-0596">Phosphopantetheine</keyword>
<reference evidence="5 6" key="1">
    <citation type="submission" date="2016-06" db="EMBL/GenBank/DDBJ databases">
        <authorList>
            <person name="Kjaerup R.B."/>
            <person name="Dalgaard T.S."/>
            <person name="Juul-Madsen H.R."/>
        </authorList>
    </citation>
    <scope>NUCLEOTIDE SEQUENCE [LARGE SCALE GENOMIC DNA]</scope>
    <source>
        <strain evidence="5 6">DSM 43363</strain>
    </source>
</reference>
<evidence type="ECO:0000313" key="5">
    <source>
        <dbReference type="EMBL" id="SCL70734.1"/>
    </source>
</evidence>
<evidence type="ECO:0000313" key="6">
    <source>
        <dbReference type="Proteomes" id="UP000199343"/>
    </source>
</evidence>
<dbReference type="SUPFAM" id="SSF47336">
    <property type="entry name" value="ACP-like"/>
    <property type="match status" value="2"/>
</dbReference>
<dbReference type="InterPro" id="IPR010071">
    <property type="entry name" value="AA_adenyl_dom"/>
</dbReference>
<feature type="domain" description="Carrier" evidence="4">
    <location>
        <begin position="523"/>
        <end position="598"/>
    </location>
</feature>
<dbReference type="Pfam" id="PF00550">
    <property type="entry name" value="PP-binding"/>
    <property type="match status" value="2"/>
</dbReference>
<evidence type="ECO:0000256" key="3">
    <source>
        <dbReference type="ARBA" id="ARBA00022553"/>
    </source>
</evidence>
<dbReference type="PROSITE" id="PS50075">
    <property type="entry name" value="CARRIER"/>
    <property type="match status" value="2"/>
</dbReference>
<dbReference type="Proteomes" id="UP000199343">
    <property type="component" value="Unassembled WGS sequence"/>
</dbReference>
<dbReference type="STRING" id="47871.GA0070608_4426"/>
<dbReference type="PANTHER" id="PTHR45527:SF1">
    <property type="entry name" value="FATTY ACID SYNTHASE"/>
    <property type="match status" value="1"/>
</dbReference>
<dbReference type="PROSITE" id="PS00012">
    <property type="entry name" value="PHOSPHOPANTETHEINE"/>
    <property type="match status" value="1"/>
</dbReference>
<evidence type="ECO:0000256" key="1">
    <source>
        <dbReference type="ARBA" id="ARBA00001957"/>
    </source>
</evidence>
<dbReference type="Gene3D" id="3.40.50.980">
    <property type="match status" value="4"/>
</dbReference>
<dbReference type="SMART" id="SM00823">
    <property type="entry name" value="PKS_PP"/>
    <property type="match status" value="2"/>
</dbReference>
<proteinExistence type="predicted"/>
<dbReference type="PANTHER" id="PTHR45527">
    <property type="entry name" value="NONRIBOSOMAL PEPTIDE SYNTHETASE"/>
    <property type="match status" value="1"/>
</dbReference>
<dbReference type="GO" id="GO:0005829">
    <property type="term" value="C:cytosol"/>
    <property type="evidence" value="ECO:0007669"/>
    <property type="project" value="TreeGrafter"/>
</dbReference>
<dbReference type="GO" id="GO:0009366">
    <property type="term" value="C:enterobactin synthetase complex"/>
    <property type="evidence" value="ECO:0007669"/>
    <property type="project" value="TreeGrafter"/>
</dbReference>
<dbReference type="Pfam" id="PF00501">
    <property type="entry name" value="AMP-binding"/>
    <property type="match status" value="2"/>
</dbReference>
<dbReference type="FunFam" id="3.40.50.12780:FF:000012">
    <property type="entry name" value="Non-ribosomal peptide synthetase"/>
    <property type="match status" value="1"/>
</dbReference>
<dbReference type="RefSeq" id="WP_091630400.1">
    <property type="nucleotide sequence ID" value="NZ_FMIC01000002.1"/>
</dbReference>
<dbReference type="InterPro" id="IPR020845">
    <property type="entry name" value="AMP-binding_CS"/>
</dbReference>
<dbReference type="CDD" id="cd05930">
    <property type="entry name" value="A_NRPS"/>
    <property type="match status" value="2"/>
</dbReference>
<dbReference type="Pfam" id="PF13193">
    <property type="entry name" value="AMP-binding_C"/>
    <property type="match status" value="1"/>
</dbReference>
<dbReference type="NCBIfam" id="TIGR01733">
    <property type="entry name" value="AA-adenyl-dom"/>
    <property type="match status" value="2"/>
</dbReference>
<dbReference type="SUPFAM" id="SSF52777">
    <property type="entry name" value="CoA-dependent acyltransferases"/>
    <property type="match status" value="2"/>
</dbReference>
<dbReference type="GO" id="GO:0009239">
    <property type="term" value="P:enterobactin biosynthetic process"/>
    <property type="evidence" value="ECO:0007669"/>
    <property type="project" value="TreeGrafter"/>
</dbReference>
<dbReference type="InterPro" id="IPR000873">
    <property type="entry name" value="AMP-dep_synth/lig_dom"/>
</dbReference>
<evidence type="ECO:0000259" key="4">
    <source>
        <dbReference type="PROSITE" id="PS50075"/>
    </source>
</evidence>
<dbReference type="Gene3D" id="3.30.559.10">
    <property type="entry name" value="Chloramphenicol acetyltransferase-like domain"/>
    <property type="match status" value="1"/>
</dbReference>
<dbReference type="SUPFAM" id="SSF56801">
    <property type="entry name" value="Acetyl-CoA synthetase-like"/>
    <property type="match status" value="2"/>
</dbReference>
<dbReference type="InterPro" id="IPR023213">
    <property type="entry name" value="CAT-like_dom_sf"/>
</dbReference>
<dbReference type="InterPro" id="IPR045851">
    <property type="entry name" value="AMP-bd_C_sf"/>
</dbReference>
<evidence type="ECO:0000256" key="2">
    <source>
        <dbReference type="ARBA" id="ARBA00022450"/>
    </source>
</evidence>
<accession>A0A1C6VX84</accession>
<dbReference type="PROSITE" id="PS00455">
    <property type="entry name" value="AMP_BINDING"/>
    <property type="match status" value="2"/>
</dbReference>